<gene>
    <name evidence="5" type="ORF">L0C25_14975</name>
</gene>
<feature type="transmembrane region" description="Helical" evidence="2">
    <location>
        <begin position="276"/>
        <end position="298"/>
    </location>
</feature>
<evidence type="ECO:0000313" key="6">
    <source>
        <dbReference type="Proteomes" id="UP001164390"/>
    </source>
</evidence>
<dbReference type="KEGG" id="sgrg:L0C25_14975"/>
<feature type="domain" description="DUF4349" evidence="4">
    <location>
        <begin position="82"/>
        <end position="293"/>
    </location>
</feature>
<dbReference type="InterPro" id="IPR025645">
    <property type="entry name" value="DUF4349"/>
</dbReference>
<dbReference type="Pfam" id="PF14257">
    <property type="entry name" value="DUF4349"/>
    <property type="match status" value="1"/>
</dbReference>
<dbReference type="PROSITE" id="PS51257">
    <property type="entry name" value="PROKAR_LIPOPROTEIN"/>
    <property type="match status" value="1"/>
</dbReference>
<feature type="region of interest" description="Disordered" evidence="1">
    <location>
        <begin position="30"/>
        <end position="74"/>
    </location>
</feature>
<sequence length="313" mass="32290">MAGRVHRQVVVRAAALVCAALFGLAACSSSEDGDGGSSAAGDSALEGGAQQERGSDESAARDADAGADGASNDVSTIALEDRAIERRGSLDLTSKDVAAARDSVIDEIEGVGGYVADEQSTTGNDGDLARVHLQLVVPTDSFDEAMASSAGAGSVVSREQSAQDVTEKVVDVDSRVENAKSSLRRIRLLLGRAERLGDVIRLESVLGEREADLESLQAQQKSLEERTTTATVDVSIRPAASAPKPKPVDEDEAGFLAGLGAGWSGLQKAWTGLATVIGAVLPFALVLAIPVAAAVLLVRRAMRRRVATTSEAA</sequence>
<keyword evidence="2" id="KW-1133">Transmembrane helix</keyword>
<accession>A0AA46TEG5</accession>
<feature type="compositionally biased region" description="Basic and acidic residues" evidence="1">
    <location>
        <begin position="53"/>
        <end position="64"/>
    </location>
</feature>
<keyword evidence="6" id="KW-1185">Reference proteome</keyword>
<name>A0AA46TEG5_9ACTN</name>
<feature type="compositionally biased region" description="Low complexity" evidence="1">
    <location>
        <begin position="37"/>
        <end position="49"/>
    </location>
</feature>
<dbReference type="EMBL" id="CP094970">
    <property type="protein sequence ID" value="UYM03841.1"/>
    <property type="molecule type" value="Genomic_DNA"/>
</dbReference>
<feature type="chain" id="PRO_5041242775" evidence="3">
    <location>
        <begin position="26"/>
        <end position="313"/>
    </location>
</feature>
<keyword evidence="2" id="KW-0812">Transmembrane</keyword>
<dbReference type="Proteomes" id="UP001164390">
    <property type="component" value="Chromosome"/>
</dbReference>
<proteinExistence type="predicted"/>
<organism evidence="5 6">
    <name type="scientific">Solicola gregarius</name>
    <dbReference type="NCBI Taxonomy" id="2908642"/>
    <lineage>
        <taxon>Bacteria</taxon>
        <taxon>Bacillati</taxon>
        <taxon>Actinomycetota</taxon>
        <taxon>Actinomycetes</taxon>
        <taxon>Propionibacteriales</taxon>
        <taxon>Nocardioidaceae</taxon>
        <taxon>Solicola</taxon>
    </lineage>
</organism>
<reference evidence="5" key="1">
    <citation type="submission" date="2022-01" db="EMBL/GenBank/DDBJ databases">
        <title>Nocardioidaceae gen. sp. A5X3R13.</title>
        <authorList>
            <person name="Lopez Marin M.A."/>
            <person name="Uhlik O."/>
        </authorList>
    </citation>
    <scope>NUCLEOTIDE SEQUENCE</scope>
    <source>
        <strain evidence="5">A5X3R13</strain>
    </source>
</reference>
<dbReference type="RefSeq" id="WP_271632483.1">
    <property type="nucleotide sequence ID" value="NZ_CP094970.1"/>
</dbReference>
<evidence type="ECO:0000256" key="3">
    <source>
        <dbReference type="SAM" id="SignalP"/>
    </source>
</evidence>
<keyword evidence="3" id="KW-0732">Signal</keyword>
<evidence type="ECO:0000259" key="4">
    <source>
        <dbReference type="Pfam" id="PF14257"/>
    </source>
</evidence>
<feature type="signal peptide" evidence="3">
    <location>
        <begin position="1"/>
        <end position="25"/>
    </location>
</feature>
<evidence type="ECO:0000256" key="1">
    <source>
        <dbReference type="SAM" id="MobiDB-lite"/>
    </source>
</evidence>
<keyword evidence="2" id="KW-0472">Membrane</keyword>
<dbReference type="AlphaFoldDB" id="A0AA46TEG5"/>
<protein>
    <submittedName>
        <fullName evidence="5">DUF4349 domain-containing protein</fullName>
    </submittedName>
</protein>
<evidence type="ECO:0000256" key="2">
    <source>
        <dbReference type="SAM" id="Phobius"/>
    </source>
</evidence>
<evidence type="ECO:0000313" key="5">
    <source>
        <dbReference type="EMBL" id="UYM03841.1"/>
    </source>
</evidence>